<keyword evidence="2" id="KW-1185">Reference proteome</keyword>
<dbReference type="EMBL" id="CM043778">
    <property type="protein sequence ID" value="KAI4837658.1"/>
    <property type="molecule type" value="Genomic_DNA"/>
</dbReference>
<dbReference type="Proteomes" id="UP001056978">
    <property type="component" value="Chromosome 10"/>
</dbReference>
<evidence type="ECO:0000313" key="1">
    <source>
        <dbReference type="EMBL" id="KAI4837658.1"/>
    </source>
</evidence>
<comment type="caution">
    <text evidence="1">The sequence shown here is derived from an EMBL/GenBank/DDBJ whole genome shotgun (WGS) entry which is preliminary data.</text>
</comment>
<organism evidence="1 2">
    <name type="scientific">Plasmodium brasilianum</name>
    <dbReference type="NCBI Taxonomy" id="5824"/>
    <lineage>
        <taxon>Eukaryota</taxon>
        <taxon>Sar</taxon>
        <taxon>Alveolata</taxon>
        <taxon>Apicomplexa</taxon>
        <taxon>Aconoidasida</taxon>
        <taxon>Haemosporida</taxon>
        <taxon>Plasmodiidae</taxon>
        <taxon>Plasmodium</taxon>
        <taxon>Plasmodium (Plasmodium)</taxon>
    </lineage>
</organism>
<name>A0ACB9Y6Y2_PLABR</name>
<sequence length="279" mass="33055">MKQNIKLLLFIKIITFILLSWICHFCNVLRTHNNYFVKCYNNLRKLYTRNYRILSKYKQHMNSNVVCLKDIPIVLKDKKDISNNAKWTVTKKEQSNGSLLRNARSHKKDMKNKTCIYETKVYSHLEKRIFKELDYVDFLNKDIAITDKLYKKIIRKKYALRLFFPVILLLLLTIAFLVEFFFGYGVVNVLYNNSILYEILNLKMLKSLQSSFQVTNSGKLFCIAVEATKEENKAGIIKNFYGSLIYILPFFILGIAIILGIFYYHKKVKKFNKIKFGKR</sequence>
<evidence type="ECO:0000313" key="2">
    <source>
        <dbReference type="Proteomes" id="UP001056978"/>
    </source>
</evidence>
<gene>
    <name evidence="1" type="ORF">MKS88_003071</name>
</gene>
<protein>
    <submittedName>
        <fullName evidence="1">Uncharacterized protein</fullName>
    </submittedName>
</protein>
<proteinExistence type="predicted"/>
<accession>A0ACB9Y6Y2</accession>
<reference evidence="1" key="1">
    <citation type="submission" date="2022-06" db="EMBL/GenBank/DDBJ databases">
        <title>The First Complete Genome of the Simian Malaria Parasite Plasmodium brasilianum.</title>
        <authorList>
            <person name="Bajic M."/>
            <person name="Ravishankar S."/>
        </authorList>
    </citation>
    <scope>NUCLEOTIDE SEQUENCE</scope>
    <source>
        <strain evidence="1">Bolivian I</strain>
    </source>
</reference>